<gene>
    <name evidence="3" type="ORF">FA014_14965</name>
</gene>
<feature type="compositionally biased region" description="Low complexity" evidence="1">
    <location>
        <begin position="322"/>
        <end position="342"/>
    </location>
</feature>
<evidence type="ECO:0000313" key="4">
    <source>
        <dbReference type="Proteomes" id="UP000308121"/>
    </source>
</evidence>
<evidence type="ECO:0000256" key="2">
    <source>
        <dbReference type="SAM" id="Phobius"/>
    </source>
</evidence>
<feature type="region of interest" description="Disordered" evidence="1">
    <location>
        <begin position="167"/>
        <end position="187"/>
    </location>
</feature>
<organism evidence="3 4">
    <name type="scientific">Cellulomonas hominis</name>
    <dbReference type="NCBI Taxonomy" id="156981"/>
    <lineage>
        <taxon>Bacteria</taxon>
        <taxon>Bacillati</taxon>
        <taxon>Actinomycetota</taxon>
        <taxon>Actinomycetes</taxon>
        <taxon>Micrococcales</taxon>
        <taxon>Cellulomonadaceae</taxon>
        <taxon>Cellulomonas</taxon>
    </lineage>
</organism>
<dbReference type="AlphaFoldDB" id="A0A7Z8JXV3"/>
<keyword evidence="2" id="KW-0472">Membrane</keyword>
<dbReference type="RefSeq" id="WP_154730456.1">
    <property type="nucleotide sequence ID" value="NZ_SZYE01000148.1"/>
</dbReference>
<evidence type="ECO:0000256" key="1">
    <source>
        <dbReference type="SAM" id="MobiDB-lite"/>
    </source>
</evidence>
<dbReference type="InterPro" id="IPR036249">
    <property type="entry name" value="Thioredoxin-like_sf"/>
</dbReference>
<sequence>MSSRPPAQEKLPKKDRKALARELARLERERQAQRRRRNRRLGWAGAGTAVVAVGVITALAVQASVRAGQVGPHNMLSDGIVLTGDGSAVAASRTTALDPGQAPVATAVDRSSGVLDLVLYLDYRSPEAQTFWAASSASIQQWVTAGYATLEIHPLALLDGATVRTGASPSASASASPSASPAPDDSLLGSMATTGDYSARAAGALACVADTTPDSVLAVHDALLAAQPDLDEDGLDDADLLALVQDAGVTDESVAGCITDGGFTDWATEATARAAQSVPFDVGSVTTSPVVLVGGQQYTGDLGDADALLAFVEQVSTALAEQAAATASPSASPTAPASGSPTEEATGSTAP</sequence>
<keyword evidence="2" id="KW-0812">Transmembrane</keyword>
<dbReference type="Proteomes" id="UP000308121">
    <property type="component" value="Unassembled WGS sequence"/>
</dbReference>
<protein>
    <recommendedName>
        <fullName evidence="5">Thioredoxin-like fold domain-containing protein</fullName>
    </recommendedName>
</protein>
<feature type="compositionally biased region" description="Low complexity" evidence="1">
    <location>
        <begin position="167"/>
        <end position="186"/>
    </location>
</feature>
<keyword evidence="2" id="KW-1133">Transmembrane helix</keyword>
<dbReference type="Gene3D" id="3.40.30.10">
    <property type="entry name" value="Glutaredoxin"/>
    <property type="match status" value="1"/>
</dbReference>
<evidence type="ECO:0008006" key="5">
    <source>
        <dbReference type="Google" id="ProtNLM"/>
    </source>
</evidence>
<proteinExistence type="predicted"/>
<feature type="transmembrane region" description="Helical" evidence="2">
    <location>
        <begin position="41"/>
        <end position="61"/>
    </location>
</feature>
<accession>A0A7Z8JXV3</accession>
<comment type="caution">
    <text evidence="3">The sequence shown here is derived from an EMBL/GenBank/DDBJ whole genome shotgun (WGS) entry which is preliminary data.</text>
</comment>
<dbReference type="SUPFAM" id="SSF52833">
    <property type="entry name" value="Thioredoxin-like"/>
    <property type="match status" value="1"/>
</dbReference>
<dbReference type="OrthoDB" id="117402at2"/>
<reference evidence="3 4" key="1">
    <citation type="submission" date="2019-05" db="EMBL/GenBank/DDBJ databases">
        <title>Genome sequence of Cellulomonas hominis strain CS1.</title>
        <authorList>
            <person name="Belmont J."/>
            <person name="Maclea K.S."/>
        </authorList>
    </citation>
    <scope>NUCLEOTIDE SEQUENCE [LARGE SCALE GENOMIC DNA]</scope>
    <source>
        <strain evidence="3 4">CS1</strain>
    </source>
</reference>
<dbReference type="EMBL" id="SZYE01000148">
    <property type="protein sequence ID" value="TKR22724.1"/>
    <property type="molecule type" value="Genomic_DNA"/>
</dbReference>
<name>A0A7Z8JXV3_9CELL</name>
<evidence type="ECO:0000313" key="3">
    <source>
        <dbReference type="EMBL" id="TKR22724.1"/>
    </source>
</evidence>
<feature type="region of interest" description="Disordered" evidence="1">
    <location>
        <begin position="322"/>
        <end position="351"/>
    </location>
</feature>